<evidence type="ECO:0000256" key="3">
    <source>
        <dbReference type="ARBA" id="ARBA00022692"/>
    </source>
</evidence>
<dbReference type="Pfam" id="PF01679">
    <property type="entry name" value="Pmp3"/>
    <property type="match status" value="1"/>
</dbReference>
<gene>
    <name evidence="7" type="ORF">B0A54_16996</name>
</gene>
<comment type="subcellular location">
    <subcellularLocation>
        <location evidence="1">Membrane</location>
    </subcellularLocation>
</comment>
<evidence type="ECO:0000256" key="2">
    <source>
        <dbReference type="ARBA" id="ARBA00009530"/>
    </source>
</evidence>
<evidence type="ECO:0000256" key="1">
    <source>
        <dbReference type="ARBA" id="ARBA00004370"/>
    </source>
</evidence>
<dbReference type="OrthoDB" id="2152119at2759"/>
<evidence type="ECO:0000256" key="6">
    <source>
        <dbReference type="SAM" id="Phobius"/>
    </source>
</evidence>
<sequence>MRALAYRASLTVINIFFPPLAVAMLCGWEWDCMLNCVLFLLAVIPSHVHGFYISCTYFHRRKKVKKGRWPGGPKSLIHSDNVINGGASDAEAARLWRKENGLEEKHDWRSRHNGVKRIDSQHL</sequence>
<comment type="caution">
    <text evidence="7">The sequence shown here is derived from an EMBL/GenBank/DDBJ whole genome shotgun (WGS) entry which is preliminary data.</text>
</comment>
<dbReference type="InterPro" id="IPR000612">
    <property type="entry name" value="PMP3"/>
</dbReference>
<evidence type="ECO:0008006" key="9">
    <source>
        <dbReference type="Google" id="ProtNLM"/>
    </source>
</evidence>
<protein>
    <recommendedName>
        <fullName evidence="9">Plasma membrane proteolipid 3</fullName>
    </recommendedName>
</protein>
<feature type="transmembrane region" description="Helical" evidence="6">
    <location>
        <begin position="36"/>
        <end position="58"/>
    </location>
</feature>
<keyword evidence="3 6" id="KW-0812">Transmembrane</keyword>
<feature type="transmembrane region" description="Helical" evidence="6">
    <location>
        <begin position="12"/>
        <end position="30"/>
    </location>
</feature>
<keyword evidence="5 6" id="KW-0472">Membrane</keyword>
<evidence type="ECO:0000256" key="4">
    <source>
        <dbReference type="ARBA" id="ARBA00022989"/>
    </source>
</evidence>
<keyword evidence="4 6" id="KW-1133">Transmembrane helix</keyword>
<evidence type="ECO:0000313" key="7">
    <source>
        <dbReference type="EMBL" id="TKA26708.1"/>
    </source>
</evidence>
<dbReference type="AlphaFoldDB" id="A0A4U0TWH7"/>
<dbReference type="GO" id="GO:0016020">
    <property type="term" value="C:membrane"/>
    <property type="evidence" value="ECO:0007669"/>
    <property type="project" value="UniProtKB-SubCell"/>
</dbReference>
<dbReference type="Proteomes" id="UP000310066">
    <property type="component" value="Unassembled WGS sequence"/>
</dbReference>
<evidence type="ECO:0000256" key="5">
    <source>
        <dbReference type="ARBA" id="ARBA00023136"/>
    </source>
</evidence>
<evidence type="ECO:0000313" key="8">
    <source>
        <dbReference type="Proteomes" id="UP000310066"/>
    </source>
</evidence>
<proteinExistence type="inferred from homology"/>
<name>A0A4U0TWH7_9PEZI</name>
<reference evidence="7 8" key="1">
    <citation type="submission" date="2017-03" db="EMBL/GenBank/DDBJ databases">
        <title>Genomes of endolithic fungi from Antarctica.</title>
        <authorList>
            <person name="Coleine C."/>
            <person name="Masonjones S."/>
            <person name="Stajich J.E."/>
        </authorList>
    </citation>
    <scope>NUCLEOTIDE SEQUENCE [LARGE SCALE GENOMIC DNA]</scope>
    <source>
        <strain evidence="7 8">CCFEE 5311</strain>
    </source>
</reference>
<comment type="similarity">
    <text evidence="2">Belongs to the UPF0057 (PMP3) family.</text>
</comment>
<accession>A0A4U0TWH7</accession>
<dbReference type="EMBL" id="NAJP01000136">
    <property type="protein sequence ID" value="TKA26708.1"/>
    <property type="molecule type" value="Genomic_DNA"/>
</dbReference>
<organism evidence="7 8">
    <name type="scientific">Friedmanniomyces endolithicus</name>
    <dbReference type="NCBI Taxonomy" id="329885"/>
    <lineage>
        <taxon>Eukaryota</taxon>
        <taxon>Fungi</taxon>
        <taxon>Dikarya</taxon>
        <taxon>Ascomycota</taxon>
        <taxon>Pezizomycotina</taxon>
        <taxon>Dothideomycetes</taxon>
        <taxon>Dothideomycetidae</taxon>
        <taxon>Mycosphaerellales</taxon>
        <taxon>Teratosphaeriaceae</taxon>
        <taxon>Friedmanniomyces</taxon>
    </lineage>
</organism>